<proteinExistence type="predicted"/>
<evidence type="ECO:0000259" key="1">
    <source>
        <dbReference type="PROSITE" id="PS50181"/>
    </source>
</evidence>
<organism evidence="2 3">
    <name type="scientific">Polyporus arcularius HHB13444</name>
    <dbReference type="NCBI Taxonomy" id="1314778"/>
    <lineage>
        <taxon>Eukaryota</taxon>
        <taxon>Fungi</taxon>
        <taxon>Dikarya</taxon>
        <taxon>Basidiomycota</taxon>
        <taxon>Agaricomycotina</taxon>
        <taxon>Agaricomycetes</taxon>
        <taxon>Polyporales</taxon>
        <taxon>Polyporaceae</taxon>
        <taxon>Polyporus</taxon>
    </lineage>
</organism>
<dbReference type="PROSITE" id="PS50181">
    <property type="entry name" value="FBOX"/>
    <property type="match status" value="1"/>
</dbReference>
<reference evidence="2 3" key="1">
    <citation type="journal article" date="2019" name="Nat. Ecol. Evol.">
        <title>Megaphylogeny resolves global patterns of mushroom evolution.</title>
        <authorList>
            <person name="Varga T."/>
            <person name="Krizsan K."/>
            <person name="Foldi C."/>
            <person name="Dima B."/>
            <person name="Sanchez-Garcia M."/>
            <person name="Sanchez-Ramirez S."/>
            <person name="Szollosi G.J."/>
            <person name="Szarkandi J.G."/>
            <person name="Papp V."/>
            <person name="Albert L."/>
            <person name="Andreopoulos W."/>
            <person name="Angelini C."/>
            <person name="Antonin V."/>
            <person name="Barry K.W."/>
            <person name="Bougher N.L."/>
            <person name="Buchanan P."/>
            <person name="Buyck B."/>
            <person name="Bense V."/>
            <person name="Catcheside P."/>
            <person name="Chovatia M."/>
            <person name="Cooper J."/>
            <person name="Damon W."/>
            <person name="Desjardin D."/>
            <person name="Finy P."/>
            <person name="Geml J."/>
            <person name="Haridas S."/>
            <person name="Hughes K."/>
            <person name="Justo A."/>
            <person name="Karasinski D."/>
            <person name="Kautmanova I."/>
            <person name="Kiss B."/>
            <person name="Kocsube S."/>
            <person name="Kotiranta H."/>
            <person name="LaButti K.M."/>
            <person name="Lechner B.E."/>
            <person name="Liimatainen K."/>
            <person name="Lipzen A."/>
            <person name="Lukacs Z."/>
            <person name="Mihaltcheva S."/>
            <person name="Morgado L.N."/>
            <person name="Niskanen T."/>
            <person name="Noordeloos M.E."/>
            <person name="Ohm R.A."/>
            <person name="Ortiz-Santana B."/>
            <person name="Ovrebo C."/>
            <person name="Racz N."/>
            <person name="Riley R."/>
            <person name="Savchenko A."/>
            <person name="Shiryaev A."/>
            <person name="Soop K."/>
            <person name="Spirin V."/>
            <person name="Szebenyi C."/>
            <person name="Tomsovsky M."/>
            <person name="Tulloss R.E."/>
            <person name="Uehling J."/>
            <person name="Grigoriev I.V."/>
            <person name="Vagvolgyi C."/>
            <person name="Papp T."/>
            <person name="Martin F.M."/>
            <person name="Miettinen O."/>
            <person name="Hibbett D.S."/>
            <person name="Nagy L.G."/>
        </authorList>
    </citation>
    <scope>NUCLEOTIDE SEQUENCE [LARGE SCALE GENOMIC DNA]</scope>
    <source>
        <strain evidence="2 3">HHB13444</strain>
    </source>
</reference>
<dbReference type="InParanoid" id="A0A5C3PV37"/>
<dbReference type="AlphaFoldDB" id="A0A5C3PV37"/>
<name>A0A5C3PV37_9APHY</name>
<dbReference type="Pfam" id="PF12937">
    <property type="entry name" value="F-box-like"/>
    <property type="match status" value="1"/>
</dbReference>
<gene>
    <name evidence="2" type="ORF">K466DRAFT_217663</name>
</gene>
<sequence>MGPSLASSPRTFSQVQQPEYTLSMHGYLDWAHRIQRRARVSVYERRVRMAVLDELDMADSSRGLPPLPQEDLALLSGLQPHEVRAVAESKIQAYRVMIENINGYIVQLSTIQNTTVPLHASLPPEVLMNVFRHILPTCRSDLRLTHVCKLWQDLIYRTPEFWVDMLAVCAVTWRPIDHTTVPSYILRSSPLPYKLTITGEYDFLLDMPSLASRMSSLSVHVPRTINSIYHLAQLLHLHMPLLETMRCRAYGENPSWLVDRIQLPPPRGQNFPRLRKLALHGADLPSRALAFPYLEELTYDDGTYSESLLPLLVLLENCPQLRMLDMNIKAPNWQANLEYGPVFLPHSENVFFTSMRKKDHGRIVSWSGYAFRRQHS</sequence>
<evidence type="ECO:0000313" key="2">
    <source>
        <dbReference type="EMBL" id="TFK92549.1"/>
    </source>
</evidence>
<keyword evidence="3" id="KW-1185">Reference proteome</keyword>
<dbReference type="InterPro" id="IPR036047">
    <property type="entry name" value="F-box-like_dom_sf"/>
</dbReference>
<dbReference type="InterPro" id="IPR001810">
    <property type="entry name" value="F-box_dom"/>
</dbReference>
<feature type="domain" description="F-box" evidence="1">
    <location>
        <begin position="116"/>
        <end position="165"/>
    </location>
</feature>
<dbReference type="Proteomes" id="UP000308197">
    <property type="component" value="Unassembled WGS sequence"/>
</dbReference>
<dbReference type="Gene3D" id="1.20.1280.50">
    <property type="match status" value="1"/>
</dbReference>
<accession>A0A5C3PV37</accession>
<dbReference type="EMBL" id="ML210996">
    <property type="protein sequence ID" value="TFK92549.1"/>
    <property type="molecule type" value="Genomic_DNA"/>
</dbReference>
<protein>
    <recommendedName>
        <fullName evidence="1">F-box domain-containing protein</fullName>
    </recommendedName>
</protein>
<evidence type="ECO:0000313" key="3">
    <source>
        <dbReference type="Proteomes" id="UP000308197"/>
    </source>
</evidence>
<dbReference type="SUPFAM" id="SSF81383">
    <property type="entry name" value="F-box domain"/>
    <property type="match status" value="1"/>
</dbReference>